<evidence type="ECO:0000256" key="3">
    <source>
        <dbReference type="ARBA" id="ARBA00022516"/>
    </source>
</evidence>
<keyword evidence="9" id="KW-0496">Mitochondrion</keyword>
<dbReference type="GO" id="GO:0006633">
    <property type="term" value="P:fatty acid biosynthetic process"/>
    <property type="evidence" value="ECO:0007669"/>
    <property type="project" value="UniProtKB-KW"/>
</dbReference>
<dbReference type="PANTHER" id="PTHR43981:SF1">
    <property type="entry name" value="ENOYL-[ACYL-CARRIER-PROTEIN] REDUCTASE, MITOCHONDRIAL"/>
    <property type="match status" value="1"/>
</dbReference>
<evidence type="ECO:0000256" key="6">
    <source>
        <dbReference type="ARBA" id="ARBA00022946"/>
    </source>
</evidence>
<evidence type="ECO:0000256" key="13">
    <source>
        <dbReference type="ARBA" id="ARBA00042123"/>
    </source>
</evidence>
<dbReference type="Pfam" id="PF08240">
    <property type="entry name" value="ADH_N"/>
    <property type="match status" value="1"/>
</dbReference>
<dbReference type="InterPro" id="IPR011032">
    <property type="entry name" value="GroES-like_sf"/>
</dbReference>
<dbReference type="InterPro" id="IPR051034">
    <property type="entry name" value="Mito_Enoyl-ACP_Reductase"/>
</dbReference>
<comment type="subcellular location">
    <subcellularLocation>
        <location evidence="1">Mitochondrion</location>
    </subcellularLocation>
</comment>
<dbReference type="Gene3D" id="3.40.50.720">
    <property type="entry name" value="NAD(P)-binding Rossmann-like Domain"/>
    <property type="match status" value="1"/>
</dbReference>
<keyword evidence="8" id="KW-0443">Lipid metabolism</keyword>
<dbReference type="SMART" id="SM00829">
    <property type="entry name" value="PKS_ER"/>
    <property type="match status" value="1"/>
</dbReference>
<proteinExistence type="inferred from homology"/>
<keyword evidence="16" id="KW-1185">Reference proteome</keyword>
<dbReference type="InterPro" id="IPR013149">
    <property type="entry name" value="ADH-like_C"/>
</dbReference>
<evidence type="ECO:0000256" key="7">
    <source>
        <dbReference type="ARBA" id="ARBA00023002"/>
    </source>
</evidence>
<evidence type="ECO:0000313" key="16">
    <source>
        <dbReference type="Proteomes" id="UP001177023"/>
    </source>
</evidence>
<dbReference type="Gene3D" id="3.90.180.10">
    <property type="entry name" value="Medium-chain alcohol dehydrogenases, catalytic domain"/>
    <property type="match status" value="1"/>
</dbReference>
<evidence type="ECO:0000256" key="2">
    <source>
        <dbReference type="ARBA" id="ARBA00010371"/>
    </source>
</evidence>
<evidence type="ECO:0000256" key="1">
    <source>
        <dbReference type="ARBA" id="ARBA00004173"/>
    </source>
</evidence>
<evidence type="ECO:0000256" key="11">
    <source>
        <dbReference type="ARBA" id="ARBA00038963"/>
    </source>
</evidence>
<keyword evidence="10" id="KW-0275">Fatty acid biosynthesis</keyword>
<keyword evidence="7" id="KW-0560">Oxidoreductase</keyword>
<dbReference type="InterPro" id="IPR020843">
    <property type="entry name" value="ER"/>
</dbReference>
<keyword evidence="5" id="KW-0521">NADP</keyword>
<evidence type="ECO:0000256" key="9">
    <source>
        <dbReference type="ARBA" id="ARBA00023128"/>
    </source>
</evidence>
<sequence>MSKVYEFVDRRLLRFHENGDPRKVVKLEREKMQFKLADGQVLIRWLCAPINPLDINIIQGVYAIKRELPAIPGGEAVGRVVRAGPSSNLNTGDLVAPLMMPRPDCWADYSVVEADGLVKVDSRIEPKTAATLIVNPCTAWLMLKTYVDLEKGDWIIQNSANSGVGQAVIQLAWAWGLNTICIIRDHPEHRKRAQELRSMGATHIFSEEEFGKDGKKFLANLEKPVKLALNGVGGRSSLRIAGALCRGGTLVTYGGMSKQAHEFSTAQLVFNDIRVRGIAVGMSLLELDQDLVQRMLKELQELAVTGQLNAPQMDAHAMSDYEVALANSMDGKHRKQMLVFEESLKSKI</sequence>
<keyword evidence="6" id="KW-0809">Transit peptide</keyword>
<dbReference type="EC" id="1.3.1.104" evidence="11"/>
<reference evidence="15" key="1">
    <citation type="submission" date="2023-06" db="EMBL/GenBank/DDBJ databases">
        <authorList>
            <person name="Delattre M."/>
        </authorList>
    </citation>
    <scope>NUCLEOTIDE SEQUENCE</scope>
    <source>
        <strain evidence="15">AF72</strain>
    </source>
</reference>
<dbReference type="GO" id="GO:0141148">
    <property type="term" value="F:enoyl-[acyl-carrier-protein] reductase (NADPH) activity"/>
    <property type="evidence" value="ECO:0007669"/>
    <property type="project" value="UniProtKB-EC"/>
</dbReference>
<dbReference type="GO" id="GO:0005739">
    <property type="term" value="C:mitochondrion"/>
    <property type="evidence" value="ECO:0007669"/>
    <property type="project" value="UniProtKB-SubCell"/>
</dbReference>
<dbReference type="PANTHER" id="PTHR43981">
    <property type="entry name" value="ENOYL-[ACYL-CARRIER-PROTEIN] REDUCTASE, MITOCHONDRIAL"/>
    <property type="match status" value="1"/>
</dbReference>
<comment type="similarity">
    <text evidence="2">Belongs to the zinc-containing alcohol dehydrogenase family. Quinone oxidoreductase subfamily.</text>
</comment>
<dbReference type="CDD" id="cd08290">
    <property type="entry name" value="ETR"/>
    <property type="match status" value="1"/>
</dbReference>
<evidence type="ECO:0000256" key="10">
    <source>
        <dbReference type="ARBA" id="ARBA00023160"/>
    </source>
</evidence>
<protein>
    <recommendedName>
        <fullName evidence="12">Enoyl-[acyl-carrier-protein] reductase, mitochondrial</fullName>
        <ecNumber evidence="11">1.3.1.104</ecNumber>
    </recommendedName>
    <alternativeName>
        <fullName evidence="13">2-enoyl thioester reductase</fullName>
    </alternativeName>
</protein>
<evidence type="ECO:0000259" key="14">
    <source>
        <dbReference type="SMART" id="SM00829"/>
    </source>
</evidence>
<evidence type="ECO:0000313" key="15">
    <source>
        <dbReference type="EMBL" id="CAJ0567921.1"/>
    </source>
</evidence>
<dbReference type="Proteomes" id="UP001177023">
    <property type="component" value="Unassembled WGS sequence"/>
</dbReference>
<dbReference type="EMBL" id="CATQJA010001599">
    <property type="protein sequence ID" value="CAJ0567921.1"/>
    <property type="molecule type" value="Genomic_DNA"/>
</dbReference>
<keyword evidence="4" id="KW-0276">Fatty acid metabolism</keyword>
<dbReference type="InterPro" id="IPR013154">
    <property type="entry name" value="ADH-like_N"/>
</dbReference>
<dbReference type="Pfam" id="PF00107">
    <property type="entry name" value="ADH_zinc_N"/>
    <property type="match status" value="1"/>
</dbReference>
<evidence type="ECO:0000256" key="4">
    <source>
        <dbReference type="ARBA" id="ARBA00022832"/>
    </source>
</evidence>
<feature type="non-terminal residue" evidence="15">
    <location>
        <position position="348"/>
    </location>
</feature>
<feature type="domain" description="Enoyl reductase (ER)" evidence="14">
    <location>
        <begin position="19"/>
        <end position="338"/>
    </location>
</feature>
<name>A0AA36CF83_9BILA</name>
<accession>A0AA36CF83</accession>
<comment type="caution">
    <text evidence="15">The sequence shown here is derived from an EMBL/GenBank/DDBJ whole genome shotgun (WGS) entry which is preliminary data.</text>
</comment>
<gene>
    <name evidence="15" type="ORF">MSPICULIGERA_LOCUS6454</name>
</gene>
<keyword evidence="3" id="KW-0444">Lipid biosynthesis</keyword>
<dbReference type="AlphaFoldDB" id="A0AA36CF83"/>
<evidence type="ECO:0000256" key="5">
    <source>
        <dbReference type="ARBA" id="ARBA00022857"/>
    </source>
</evidence>
<dbReference type="InterPro" id="IPR036291">
    <property type="entry name" value="NAD(P)-bd_dom_sf"/>
</dbReference>
<dbReference type="SUPFAM" id="SSF50129">
    <property type="entry name" value="GroES-like"/>
    <property type="match status" value="1"/>
</dbReference>
<evidence type="ECO:0000256" key="12">
    <source>
        <dbReference type="ARBA" id="ARBA00041058"/>
    </source>
</evidence>
<dbReference type="SUPFAM" id="SSF51735">
    <property type="entry name" value="NAD(P)-binding Rossmann-fold domains"/>
    <property type="match status" value="1"/>
</dbReference>
<evidence type="ECO:0000256" key="8">
    <source>
        <dbReference type="ARBA" id="ARBA00023098"/>
    </source>
</evidence>
<organism evidence="15 16">
    <name type="scientific">Mesorhabditis spiculigera</name>
    <dbReference type="NCBI Taxonomy" id="96644"/>
    <lineage>
        <taxon>Eukaryota</taxon>
        <taxon>Metazoa</taxon>
        <taxon>Ecdysozoa</taxon>
        <taxon>Nematoda</taxon>
        <taxon>Chromadorea</taxon>
        <taxon>Rhabditida</taxon>
        <taxon>Rhabditina</taxon>
        <taxon>Rhabditomorpha</taxon>
        <taxon>Rhabditoidea</taxon>
        <taxon>Rhabditidae</taxon>
        <taxon>Mesorhabditinae</taxon>
        <taxon>Mesorhabditis</taxon>
    </lineage>
</organism>